<keyword evidence="4 5" id="KW-0413">Isomerase</keyword>
<dbReference type="PANTHER" id="PTHR13767">
    <property type="entry name" value="TRNA-PSEUDOURIDINE SYNTHASE"/>
    <property type="match status" value="1"/>
</dbReference>
<gene>
    <name evidence="5 8" type="primary">truB</name>
    <name evidence="8" type="ORF">IAB16_05870</name>
</gene>
<dbReference type="EC" id="5.4.99.25" evidence="5"/>
<dbReference type="GO" id="GO:0160148">
    <property type="term" value="F:tRNA pseudouridine(55) synthase activity"/>
    <property type="evidence" value="ECO:0007669"/>
    <property type="project" value="UniProtKB-EC"/>
</dbReference>
<dbReference type="PANTHER" id="PTHR13767:SF2">
    <property type="entry name" value="PSEUDOURIDYLATE SYNTHASE TRUB1"/>
    <property type="match status" value="1"/>
</dbReference>
<dbReference type="SUPFAM" id="SSF55120">
    <property type="entry name" value="Pseudouridine synthase"/>
    <property type="match status" value="1"/>
</dbReference>
<name>A0A940IDP4_9FIRM</name>
<reference evidence="8" key="2">
    <citation type="journal article" date="2021" name="PeerJ">
        <title>Extensive microbial diversity within the chicken gut microbiome revealed by metagenomics and culture.</title>
        <authorList>
            <person name="Gilroy R."/>
            <person name="Ravi A."/>
            <person name="Getino M."/>
            <person name="Pursley I."/>
            <person name="Horton D.L."/>
            <person name="Alikhan N.F."/>
            <person name="Baker D."/>
            <person name="Gharbi K."/>
            <person name="Hall N."/>
            <person name="Watson M."/>
            <person name="Adriaenssens E.M."/>
            <person name="Foster-Nyarko E."/>
            <person name="Jarju S."/>
            <person name="Secka A."/>
            <person name="Antonio M."/>
            <person name="Oren A."/>
            <person name="Chaudhuri R.R."/>
            <person name="La Ragione R."/>
            <person name="Hildebrand F."/>
            <person name="Pallen M.J."/>
        </authorList>
    </citation>
    <scope>NUCLEOTIDE SEQUENCE</scope>
    <source>
        <strain evidence="8">517</strain>
    </source>
</reference>
<dbReference type="EMBL" id="JADINF010000149">
    <property type="protein sequence ID" value="MBO8424528.1"/>
    <property type="molecule type" value="Genomic_DNA"/>
</dbReference>
<evidence type="ECO:0000256" key="5">
    <source>
        <dbReference type="HAMAP-Rule" id="MF_01080"/>
    </source>
</evidence>
<dbReference type="Proteomes" id="UP000727857">
    <property type="component" value="Unassembled WGS sequence"/>
</dbReference>
<dbReference type="Pfam" id="PF16198">
    <property type="entry name" value="TruB_C_2"/>
    <property type="match status" value="1"/>
</dbReference>
<feature type="domain" description="tRNA pseudouridylate synthase B C-terminal" evidence="7">
    <location>
        <begin position="178"/>
        <end position="218"/>
    </location>
</feature>
<protein>
    <recommendedName>
        <fullName evidence="5">tRNA pseudouridine synthase B</fullName>
        <ecNumber evidence="5">5.4.99.25</ecNumber>
    </recommendedName>
    <alternativeName>
        <fullName evidence="5">tRNA pseudouridine(55) synthase</fullName>
        <shortName evidence="5">Psi55 synthase</shortName>
    </alternativeName>
    <alternativeName>
        <fullName evidence="5">tRNA pseudouridylate synthase</fullName>
    </alternativeName>
    <alternativeName>
        <fullName evidence="5">tRNA-uridine isomerase</fullName>
    </alternativeName>
</protein>
<dbReference type="Gene3D" id="3.30.2350.10">
    <property type="entry name" value="Pseudouridine synthase"/>
    <property type="match status" value="1"/>
</dbReference>
<evidence type="ECO:0000256" key="3">
    <source>
        <dbReference type="ARBA" id="ARBA00022694"/>
    </source>
</evidence>
<comment type="catalytic activity">
    <reaction evidence="1 5">
        <text>uridine(55) in tRNA = pseudouridine(55) in tRNA</text>
        <dbReference type="Rhea" id="RHEA:42532"/>
        <dbReference type="Rhea" id="RHEA-COMP:10101"/>
        <dbReference type="Rhea" id="RHEA-COMP:10102"/>
        <dbReference type="ChEBI" id="CHEBI:65314"/>
        <dbReference type="ChEBI" id="CHEBI:65315"/>
        <dbReference type="EC" id="5.4.99.25"/>
    </reaction>
</comment>
<evidence type="ECO:0000256" key="4">
    <source>
        <dbReference type="ARBA" id="ARBA00023235"/>
    </source>
</evidence>
<dbReference type="InterPro" id="IPR020103">
    <property type="entry name" value="PsdUridine_synth_cat_dom_sf"/>
</dbReference>
<evidence type="ECO:0000313" key="8">
    <source>
        <dbReference type="EMBL" id="MBO8424528.1"/>
    </source>
</evidence>
<evidence type="ECO:0000256" key="1">
    <source>
        <dbReference type="ARBA" id="ARBA00000385"/>
    </source>
</evidence>
<feature type="domain" description="Pseudouridine synthase II N-terminal" evidence="6">
    <location>
        <begin position="35"/>
        <end position="177"/>
    </location>
</feature>
<dbReference type="HAMAP" id="MF_01080">
    <property type="entry name" value="TruB_bact"/>
    <property type="match status" value="1"/>
</dbReference>
<keyword evidence="3 5" id="KW-0819">tRNA processing</keyword>
<dbReference type="CDD" id="cd02573">
    <property type="entry name" value="PseudoU_synth_EcTruB"/>
    <property type="match status" value="1"/>
</dbReference>
<feature type="active site" description="Nucleophile" evidence="5">
    <location>
        <position position="44"/>
    </location>
</feature>
<accession>A0A940IDP4</accession>
<comment type="function">
    <text evidence="5">Responsible for synthesis of pseudouridine from uracil-55 in the psi GC loop of transfer RNAs.</text>
</comment>
<organism evidence="8 9">
    <name type="scientific">Candidatus Stercoripulliclostridium pullicola</name>
    <dbReference type="NCBI Taxonomy" id="2840953"/>
    <lineage>
        <taxon>Bacteria</taxon>
        <taxon>Bacillati</taxon>
        <taxon>Bacillota</taxon>
        <taxon>Clostridia</taxon>
        <taxon>Eubacteriales</taxon>
        <taxon>Candidatus Stercoripulliclostridium</taxon>
    </lineage>
</organism>
<evidence type="ECO:0000256" key="2">
    <source>
        <dbReference type="ARBA" id="ARBA00005642"/>
    </source>
</evidence>
<dbReference type="InterPro" id="IPR032819">
    <property type="entry name" value="TruB_C"/>
</dbReference>
<dbReference type="InterPro" id="IPR014780">
    <property type="entry name" value="tRNA_psdUridine_synth_TruB"/>
</dbReference>
<evidence type="ECO:0000259" key="6">
    <source>
        <dbReference type="Pfam" id="PF01509"/>
    </source>
</evidence>
<dbReference type="GO" id="GO:0003723">
    <property type="term" value="F:RNA binding"/>
    <property type="evidence" value="ECO:0007669"/>
    <property type="project" value="InterPro"/>
</dbReference>
<dbReference type="AlphaFoldDB" id="A0A940IDP4"/>
<proteinExistence type="inferred from homology"/>
<comment type="caution">
    <text evidence="8">The sequence shown here is derived from an EMBL/GenBank/DDBJ whole genome shotgun (WGS) entry which is preliminary data.</text>
</comment>
<dbReference type="NCBIfam" id="TIGR00431">
    <property type="entry name" value="TruB"/>
    <property type="match status" value="1"/>
</dbReference>
<evidence type="ECO:0000259" key="7">
    <source>
        <dbReference type="Pfam" id="PF16198"/>
    </source>
</evidence>
<dbReference type="GO" id="GO:0031119">
    <property type="term" value="P:tRNA pseudouridine synthesis"/>
    <property type="evidence" value="ECO:0007669"/>
    <property type="project" value="UniProtKB-UniRule"/>
</dbReference>
<dbReference type="GO" id="GO:1990481">
    <property type="term" value="P:mRNA pseudouridine synthesis"/>
    <property type="evidence" value="ECO:0007669"/>
    <property type="project" value="TreeGrafter"/>
</dbReference>
<reference evidence="8" key="1">
    <citation type="submission" date="2020-10" db="EMBL/GenBank/DDBJ databases">
        <authorList>
            <person name="Gilroy R."/>
        </authorList>
    </citation>
    <scope>NUCLEOTIDE SEQUENCE</scope>
    <source>
        <strain evidence="8">517</strain>
    </source>
</reference>
<sequence>MICGFLNVNKKKGMTSSRVVGKVKGILRANGISGVKVGHTGTLDPDGEGVLPVAVGRATRLFDILSEKTKVYYTEFVFGKTTDTLDASGVVTALSEVMPEKNDILAVIPALIGNIDQIPPAYSAKSVDGRRAYDLAREGKEFELKAHRVRIESIEYCGEREGGAHAFRITCGGGTYIRSIARDMAQALGTYGYMRYIRRERSGIFTIEDSCTVEELEGGIVDKIIPIEAVLSDFPRYDCPSREVARVLNGVKAELEGMPEGVFRLYCDGVLTGLAGNDNGTIEVKTRLI</sequence>
<dbReference type="Pfam" id="PF01509">
    <property type="entry name" value="TruB_N"/>
    <property type="match status" value="1"/>
</dbReference>
<dbReference type="InterPro" id="IPR002501">
    <property type="entry name" value="PsdUridine_synth_N"/>
</dbReference>
<evidence type="ECO:0000313" key="9">
    <source>
        <dbReference type="Proteomes" id="UP000727857"/>
    </source>
</evidence>
<comment type="similarity">
    <text evidence="2 5">Belongs to the pseudouridine synthase TruB family. Type 1 subfamily.</text>
</comment>